<organism evidence="6">
    <name type="scientific">Pundamilia nyererei</name>
    <dbReference type="NCBI Taxonomy" id="303518"/>
    <lineage>
        <taxon>Eukaryota</taxon>
        <taxon>Metazoa</taxon>
        <taxon>Chordata</taxon>
        <taxon>Craniata</taxon>
        <taxon>Vertebrata</taxon>
        <taxon>Euteleostomi</taxon>
        <taxon>Actinopterygii</taxon>
        <taxon>Neopterygii</taxon>
        <taxon>Teleostei</taxon>
        <taxon>Neoteleostei</taxon>
        <taxon>Acanthomorphata</taxon>
        <taxon>Ovalentaria</taxon>
        <taxon>Cichlomorphae</taxon>
        <taxon>Cichliformes</taxon>
        <taxon>Cichlidae</taxon>
        <taxon>African cichlids</taxon>
        <taxon>Pseudocrenilabrinae</taxon>
        <taxon>Haplochromini</taxon>
        <taxon>Pundamilia</taxon>
    </lineage>
</organism>
<dbReference type="PANTHER" id="PTHR23080:SF143">
    <property type="entry name" value="SI:DKEY-56D12.4"/>
    <property type="match status" value="1"/>
</dbReference>
<accession>A0A3B4FKI6</accession>
<protein>
    <recommendedName>
        <fullName evidence="7">DDE Tnp4 domain-containing protein</fullName>
    </recommendedName>
</protein>
<dbReference type="GeneTree" id="ENSGT00940000164656"/>
<feature type="domain" description="Transposase Helix-turn-helix" evidence="5">
    <location>
        <begin position="171"/>
        <end position="220"/>
    </location>
</feature>
<evidence type="ECO:0008006" key="7">
    <source>
        <dbReference type="Google" id="ProtNLM"/>
    </source>
</evidence>
<dbReference type="InterPro" id="IPR027805">
    <property type="entry name" value="Transposase_HTH_dom"/>
</dbReference>
<evidence type="ECO:0000259" key="4">
    <source>
        <dbReference type="Pfam" id="PF13359"/>
    </source>
</evidence>
<dbReference type="Pfam" id="PF13359">
    <property type="entry name" value="DDE_Tnp_4"/>
    <property type="match status" value="1"/>
</dbReference>
<dbReference type="GO" id="GO:0046872">
    <property type="term" value="F:metal ion binding"/>
    <property type="evidence" value="ECO:0007669"/>
    <property type="project" value="UniProtKB-KW"/>
</dbReference>
<dbReference type="AlphaFoldDB" id="A0A3B4FKI6"/>
<keyword evidence="2" id="KW-0479">Metal-binding</keyword>
<dbReference type="InterPro" id="IPR027806">
    <property type="entry name" value="HARBI1_dom"/>
</dbReference>
<feature type="transmembrane region" description="Helical" evidence="3">
    <location>
        <begin position="263"/>
        <end position="284"/>
    </location>
</feature>
<feature type="domain" description="DDE Tnp4" evidence="4">
    <location>
        <begin position="259"/>
        <end position="376"/>
    </location>
</feature>
<comment type="cofactor">
    <cofactor evidence="1">
        <name>a divalent metal cation</name>
        <dbReference type="ChEBI" id="CHEBI:60240"/>
    </cofactor>
</comment>
<dbReference type="Pfam" id="PF13613">
    <property type="entry name" value="HTH_Tnp_4"/>
    <property type="match status" value="1"/>
</dbReference>
<dbReference type="PANTHER" id="PTHR23080">
    <property type="entry name" value="THAP DOMAIN PROTEIN"/>
    <property type="match status" value="1"/>
</dbReference>
<dbReference type="Ensembl" id="ENSPNYT00000010521.1">
    <property type="protein sequence ID" value="ENSPNYP00000010269.1"/>
    <property type="gene ID" value="ENSPNYG00000007811.1"/>
</dbReference>
<evidence type="ECO:0000313" key="6">
    <source>
        <dbReference type="Ensembl" id="ENSPNYP00000010269.1"/>
    </source>
</evidence>
<name>A0A3B4FKI6_9CICH</name>
<keyword evidence="3" id="KW-0472">Membrane</keyword>
<proteinExistence type="predicted"/>
<evidence type="ECO:0000256" key="1">
    <source>
        <dbReference type="ARBA" id="ARBA00001968"/>
    </source>
</evidence>
<evidence type="ECO:0000259" key="5">
    <source>
        <dbReference type="Pfam" id="PF13613"/>
    </source>
</evidence>
<dbReference type="STRING" id="303518.ENSPNYP00000010269"/>
<keyword evidence="3" id="KW-1133">Transmembrane helix</keyword>
<evidence type="ECO:0000256" key="2">
    <source>
        <dbReference type="ARBA" id="ARBA00022723"/>
    </source>
</evidence>
<reference evidence="6" key="1">
    <citation type="submission" date="2023-09" db="UniProtKB">
        <authorList>
            <consortium name="Ensembl"/>
        </authorList>
    </citation>
    <scope>IDENTIFICATION</scope>
</reference>
<sequence>MTDHYFRSTCAVVGCHNNSRKLKNALETFCLEHQQLRKACPCPPPYALHSMPRKEDRKLALIVHLIIFLSYSDSTVLRSVELDQSSIFTQPLEPHLHSVHTQWEDPSQQDHQYCNRSCRKDVQDKMTQCDEVAYFILQNDADALLYTGIAVETFNTLVSTLEGYGNNEFTMSVRDQVLMTLMKLKSNRLIGDLSRQFHISQSMASKIISHWLDKLEEVLRPLIPWLPKETIQATMPEAFKKNFPNTTCIIDCSETLLQKPRNLVKYLVAVAPCGLIMFVSAAYGGRCSDKFITMDSGILTYLKPGDEIMADRGFTIKDLLFERKVRLVIPAFTKKRIQLTEEQVTYTRWIANVRIHVERAIRRLEVYKILSQIVPIFGTQDRKFDSCLGRLYPVRVLRLDPYAKQAYRRHERDR</sequence>
<evidence type="ECO:0000256" key="3">
    <source>
        <dbReference type="SAM" id="Phobius"/>
    </source>
</evidence>
<keyword evidence="3" id="KW-0812">Transmembrane</keyword>